<dbReference type="Pfam" id="PF08882">
    <property type="entry name" value="Acetone_carb_G"/>
    <property type="match status" value="1"/>
</dbReference>
<evidence type="ECO:0000313" key="1">
    <source>
        <dbReference type="EMBL" id="MBB4630682.1"/>
    </source>
</evidence>
<dbReference type="AlphaFoldDB" id="A0A7W7F5M2"/>
<reference evidence="1 2" key="1">
    <citation type="submission" date="2020-08" db="EMBL/GenBank/DDBJ databases">
        <title>Genomic Encyclopedia of Type Strains, Phase IV (KMG-IV): sequencing the most valuable type-strain genomes for metagenomic binning, comparative biology and taxonomic classification.</title>
        <authorList>
            <person name="Goeker M."/>
        </authorList>
    </citation>
    <scope>NUCLEOTIDE SEQUENCE [LARGE SCALE GENOMIC DNA]</scope>
    <source>
        <strain evidence="1 2">DSM 17328</strain>
    </source>
</reference>
<gene>
    <name evidence="1" type="ORF">GGQ98_000285</name>
</gene>
<proteinExistence type="predicted"/>
<protein>
    <submittedName>
        <fullName evidence="1">Acetone carboxylase gamma subunit</fullName>
    </submittedName>
</protein>
<dbReference type="EMBL" id="JACHNZ010000002">
    <property type="protein sequence ID" value="MBB4630682.1"/>
    <property type="molecule type" value="Genomic_DNA"/>
</dbReference>
<evidence type="ECO:0000313" key="2">
    <source>
        <dbReference type="Proteomes" id="UP000566324"/>
    </source>
</evidence>
<name>A0A7W7F5M2_9SPHN</name>
<comment type="caution">
    <text evidence="1">The sequence shown here is derived from an EMBL/GenBank/DDBJ whole genome shotgun (WGS) entry which is preliminary data.</text>
</comment>
<accession>A0A7W7F5M2</accession>
<dbReference type="InterPro" id="IPR016750">
    <property type="entry name" value="Aceto_COase_bsu/gsu"/>
</dbReference>
<dbReference type="Proteomes" id="UP000566324">
    <property type="component" value="Unassembled WGS sequence"/>
</dbReference>
<sequence>MKIYVTDALVIDLDSEQWECRACSAVLGSARENYKRFMVLRPHDPSEIHAPIIDPERYEFTFAPDPQWLSIVEYYCPQCGHMAEAEYLPPGHPPVHDIEFDIDALKAQWAAREALTAPVLGPDFVTPAHHHHKGGH</sequence>
<keyword evidence="2" id="KW-1185">Reference proteome</keyword>
<organism evidence="1 2">
    <name type="scientific">Sphingosinicella soli</name>
    <dbReference type="NCBI Taxonomy" id="333708"/>
    <lineage>
        <taxon>Bacteria</taxon>
        <taxon>Pseudomonadati</taxon>
        <taxon>Pseudomonadota</taxon>
        <taxon>Alphaproteobacteria</taxon>
        <taxon>Sphingomonadales</taxon>
        <taxon>Sphingosinicellaceae</taxon>
        <taxon>Sphingosinicella</taxon>
    </lineage>
</organism>
<dbReference type="RefSeq" id="WP_184064027.1">
    <property type="nucleotide sequence ID" value="NZ_JACHNZ010000002.1"/>
</dbReference>